<proteinExistence type="predicted"/>
<evidence type="ECO:0000256" key="1">
    <source>
        <dbReference type="SAM" id="SignalP"/>
    </source>
</evidence>
<evidence type="ECO:0000313" key="4">
    <source>
        <dbReference type="Proteomes" id="UP001287356"/>
    </source>
</evidence>
<dbReference type="EMBL" id="JAULSN010000003">
    <property type="protein sequence ID" value="KAK3376470.1"/>
    <property type="molecule type" value="Genomic_DNA"/>
</dbReference>
<feature type="domain" description="DUF7907" evidence="2">
    <location>
        <begin position="40"/>
        <end position="220"/>
    </location>
</feature>
<reference evidence="3" key="1">
    <citation type="journal article" date="2023" name="Mol. Phylogenet. Evol.">
        <title>Genome-scale phylogeny and comparative genomics of the fungal order Sordariales.</title>
        <authorList>
            <person name="Hensen N."/>
            <person name="Bonometti L."/>
            <person name="Westerberg I."/>
            <person name="Brannstrom I.O."/>
            <person name="Guillou S."/>
            <person name="Cros-Aarteil S."/>
            <person name="Calhoun S."/>
            <person name="Haridas S."/>
            <person name="Kuo A."/>
            <person name="Mondo S."/>
            <person name="Pangilinan J."/>
            <person name="Riley R."/>
            <person name="LaButti K."/>
            <person name="Andreopoulos B."/>
            <person name="Lipzen A."/>
            <person name="Chen C."/>
            <person name="Yan M."/>
            <person name="Daum C."/>
            <person name="Ng V."/>
            <person name="Clum A."/>
            <person name="Steindorff A."/>
            <person name="Ohm R.A."/>
            <person name="Martin F."/>
            <person name="Silar P."/>
            <person name="Natvig D.O."/>
            <person name="Lalanne C."/>
            <person name="Gautier V."/>
            <person name="Ament-Velasquez S.L."/>
            <person name="Kruys A."/>
            <person name="Hutchinson M.I."/>
            <person name="Powell A.J."/>
            <person name="Barry K."/>
            <person name="Miller A.N."/>
            <person name="Grigoriev I.V."/>
            <person name="Debuchy R."/>
            <person name="Gladieux P."/>
            <person name="Hiltunen Thoren M."/>
            <person name="Johannesson H."/>
        </authorList>
    </citation>
    <scope>NUCLEOTIDE SEQUENCE</scope>
    <source>
        <strain evidence="3">CBS 958.72</strain>
    </source>
</reference>
<comment type="caution">
    <text evidence="3">The sequence shown here is derived from an EMBL/GenBank/DDBJ whole genome shotgun (WGS) entry which is preliminary data.</text>
</comment>
<keyword evidence="1" id="KW-0732">Signal</keyword>
<dbReference type="Proteomes" id="UP001287356">
    <property type="component" value="Unassembled WGS sequence"/>
</dbReference>
<evidence type="ECO:0000259" key="2">
    <source>
        <dbReference type="Pfam" id="PF25484"/>
    </source>
</evidence>
<protein>
    <recommendedName>
        <fullName evidence="2">DUF7907 domain-containing protein</fullName>
    </recommendedName>
</protein>
<accession>A0AAE0NAP9</accession>
<keyword evidence="4" id="KW-1185">Reference proteome</keyword>
<feature type="signal peptide" evidence="1">
    <location>
        <begin position="1"/>
        <end position="20"/>
    </location>
</feature>
<dbReference type="InterPro" id="IPR057229">
    <property type="entry name" value="DUF7907"/>
</dbReference>
<gene>
    <name evidence="3" type="ORF">B0T24DRAFT_550129</name>
</gene>
<dbReference type="AlphaFoldDB" id="A0AAE0NAP9"/>
<evidence type="ECO:0000313" key="3">
    <source>
        <dbReference type="EMBL" id="KAK3376470.1"/>
    </source>
</evidence>
<sequence length="256" mass="26460">MLPLLLLLVSTTATTGFASAAATTTASNDPGCVPRSSGSLGFRLVVNVTDPSRDLTPAVHGRALGLAHIGPAQNRAVASAGDVNNGPVFFQNGTSADAVFERTGVLADGGGGDGPSRFPEALQYVTDQGDDGKGAGIYVLAGGAGTGERLTRLTQPYSYLTILADAAVVSSFVVCPGTIPYYGNATTFALVNWVQATRDATGTHVVVPDGCVAVNLVPQCAFLEALPDGAPYTHDFAQEVRCYDDVLAVDWSKYPY</sequence>
<organism evidence="3 4">
    <name type="scientific">Lasiosphaeria ovina</name>
    <dbReference type="NCBI Taxonomy" id="92902"/>
    <lineage>
        <taxon>Eukaryota</taxon>
        <taxon>Fungi</taxon>
        <taxon>Dikarya</taxon>
        <taxon>Ascomycota</taxon>
        <taxon>Pezizomycotina</taxon>
        <taxon>Sordariomycetes</taxon>
        <taxon>Sordariomycetidae</taxon>
        <taxon>Sordariales</taxon>
        <taxon>Lasiosphaeriaceae</taxon>
        <taxon>Lasiosphaeria</taxon>
    </lineage>
</organism>
<reference evidence="3" key="2">
    <citation type="submission" date="2023-06" db="EMBL/GenBank/DDBJ databases">
        <authorList>
            <consortium name="Lawrence Berkeley National Laboratory"/>
            <person name="Haridas S."/>
            <person name="Hensen N."/>
            <person name="Bonometti L."/>
            <person name="Westerberg I."/>
            <person name="Brannstrom I.O."/>
            <person name="Guillou S."/>
            <person name="Cros-Aarteil S."/>
            <person name="Calhoun S."/>
            <person name="Kuo A."/>
            <person name="Mondo S."/>
            <person name="Pangilinan J."/>
            <person name="Riley R."/>
            <person name="Labutti K."/>
            <person name="Andreopoulos B."/>
            <person name="Lipzen A."/>
            <person name="Chen C."/>
            <person name="Yanf M."/>
            <person name="Daum C."/>
            <person name="Ng V."/>
            <person name="Clum A."/>
            <person name="Steindorff A."/>
            <person name="Ohm R."/>
            <person name="Martin F."/>
            <person name="Silar P."/>
            <person name="Natvig D."/>
            <person name="Lalanne C."/>
            <person name="Gautier V."/>
            <person name="Ament-Velasquez S.L."/>
            <person name="Kruys A."/>
            <person name="Hutchinson M.I."/>
            <person name="Powell A.J."/>
            <person name="Barry K."/>
            <person name="Miller A.N."/>
            <person name="Grigoriev I.V."/>
            <person name="Debuchy R."/>
            <person name="Gladieux P."/>
            <person name="Thoren M.H."/>
            <person name="Johannesson H."/>
        </authorList>
    </citation>
    <scope>NUCLEOTIDE SEQUENCE</scope>
    <source>
        <strain evidence="3">CBS 958.72</strain>
    </source>
</reference>
<name>A0AAE0NAP9_9PEZI</name>
<dbReference type="Pfam" id="PF25484">
    <property type="entry name" value="DUF7907"/>
    <property type="match status" value="1"/>
</dbReference>
<feature type="chain" id="PRO_5042248143" description="DUF7907 domain-containing protein" evidence="1">
    <location>
        <begin position="21"/>
        <end position="256"/>
    </location>
</feature>